<dbReference type="PANTHER" id="PTHR31264:SF3">
    <property type="entry name" value="OS07G0554100 PROTEIN"/>
    <property type="match status" value="1"/>
</dbReference>
<evidence type="ECO:0008006" key="3">
    <source>
        <dbReference type="Google" id="ProtNLM"/>
    </source>
</evidence>
<sequence>MAPPRQLPALTDDLLDEIFVRIGCPAALTRASAASVAFRRLITDPTFLRRYRTRHRPLLLGFFSYQASEGFHPIEAPHPNAPASRAVASISAVDYLPPNKTNQWFKTNNWHISDIRDGRLLMECDDVDDPFVLLPVYVVCDPLSRTYLMLPPLRPYCGEQILHEVDALFVPCAEKDDETSFRVICTMHYEKNLAVSLFFDSGYGSWTVGKSFSWNALISSNEQESYIRILPRPYYVYGSIYWRVVGMNKLLKLNINAMEFSMVDLPLGHDGPSAIFVEAGEGRLGMFSRTADGKFLNYYCYDSIENEDQRANEWQLKNVIPLHVLDHPRISGASQPYIFLKGNSEVQDSMHTTIYSLDIKTLKIERVNRLSCRSFTGRSYFGFPPWMSPKRI</sequence>
<dbReference type="OrthoDB" id="685304at2759"/>
<accession>A0A5J9SUJ9</accession>
<dbReference type="Gramene" id="TVU02587">
    <property type="protein sequence ID" value="TVU02587"/>
    <property type="gene ID" value="EJB05_51905"/>
</dbReference>
<dbReference type="AlphaFoldDB" id="A0A5J9SUJ9"/>
<dbReference type="PANTHER" id="PTHR31264">
    <property type="entry name" value="OS07G0554500 PROTEIN-RELATED"/>
    <property type="match status" value="1"/>
</dbReference>
<feature type="non-terminal residue" evidence="1">
    <location>
        <position position="1"/>
    </location>
</feature>
<evidence type="ECO:0000313" key="1">
    <source>
        <dbReference type="EMBL" id="TVU02587.1"/>
    </source>
</evidence>
<dbReference type="Proteomes" id="UP000324897">
    <property type="component" value="Unassembled WGS sequence"/>
</dbReference>
<protein>
    <recommendedName>
        <fullName evidence="3">F-box domain-containing protein</fullName>
    </recommendedName>
</protein>
<evidence type="ECO:0000313" key="2">
    <source>
        <dbReference type="Proteomes" id="UP000324897"/>
    </source>
</evidence>
<name>A0A5J9SUJ9_9POAL</name>
<keyword evidence="2" id="KW-1185">Reference proteome</keyword>
<dbReference type="SUPFAM" id="SSF81383">
    <property type="entry name" value="F-box domain"/>
    <property type="match status" value="1"/>
</dbReference>
<comment type="caution">
    <text evidence="1">The sequence shown here is derived from an EMBL/GenBank/DDBJ whole genome shotgun (WGS) entry which is preliminary data.</text>
</comment>
<gene>
    <name evidence="1" type="ORF">EJB05_51905</name>
</gene>
<reference evidence="1 2" key="1">
    <citation type="journal article" date="2019" name="Sci. Rep.">
        <title>A high-quality genome of Eragrostis curvula grass provides insights into Poaceae evolution and supports new strategies to enhance forage quality.</title>
        <authorList>
            <person name="Carballo J."/>
            <person name="Santos B.A.C.M."/>
            <person name="Zappacosta D."/>
            <person name="Garbus I."/>
            <person name="Selva J.P."/>
            <person name="Gallo C.A."/>
            <person name="Diaz A."/>
            <person name="Albertini E."/>
            <person name="Caccamo M."/>
            <person name="Echenique V."/>
        </authorList>
    </citation>
    <scope>NUCLEOTIDE SEQUENCE [LARGE SCALE GENOMIC DNA]</scope>
    <source>
        <strain evidence="2">cv. Victoria</strain>
        <tissue evidence="1">Leaf</tissue>
    </source>
</reference>
<organism evidence="1 2">
    <name type="scientific">Eragrostis curvula</name>
    <name type="common">weeping love grass</name>
    <dbReference type="NCBI Taxonomy" id="38414"/>
    <lineage>
        <taxon>Eukaryota</taxon>
        <taxon>Viridiplantae</taxon>
        <taxon>Streptophyta</taxon>
        <taxon>Embryophyta</taxon>
        <taxon>Tracheophyta</taxon>
        <taxon>Spermatophyta</taxon>
        <taxon>Magnoliopsida</taxon>
        <taxon>Liliopsida</taxon>
        <taxon>Poales</taxon>
        <taxon>Poaceae</taxon>
        <taxon>PACMAD clade</taxon>
        <taxon>Chloridoideae</taxon>
        <taxon>Eragrostideae</taxon>
        <taxon>Eragrostidinae</taxon>
        <taxon>Eragrostis</taxon>
    </lineage>
</organism>
<proteinExistence type="predicted"/>
<dbReference type="EMBL" id="RWGY01000311">
    <property type="protein sequence ID" value="TVU02587.1"/>
    <property type="molecule type" value="Genomic_DNA"/>
</dbReference>
<dbReference type="InterPro" id="IPR036047">
    <property type="entry name" value="F-box-like_dom_sf"/>
</dbReference>